<dbReference type="AlphaFoldDB" id="A0A9W6KG50"/>
<protein>
    <recommendedName>
        <fullName evidence="4">Type VII secretion protein EccE</fullName>
    </recommendedName>
</protein>
<sequence length="634" mass="65615">MRIVLAQAALALAAIAWAAGGLWPYAGLPLALVMLISGVLGTGPRSTASLPTGAGNGQLLALVRPDASVSAIAVDEADMGILEDADGLVALIRVGDVSALLGTAPAPLPPLRALLPPPAPDLPEVRVQLLISTAAAPTTPATAPSAESYHQLTNGRLFAHQRVHIAVRVRRAGGFRRADLAETLLLAVRRISRLVTGAGLPARPLAAQPALTALGEAAQHDPDHPVRATGSGLEVGGRRQAVFRIRVGPELGQLFEWLPMLPAAASTVSLTAQFAGRTKDSHRVRSAAPPAFAEADLKLVSASAGGTVASEVSGSADGGGSTAVMERPPVRAELTVRLAAVDEMTLAQSVTALQRLAEAAGAQVVPFEGPRLDGLAATLPLGGGAPRDAAVLAGLVAGRDGPSAGGERLAAATPVVGGDGVMLGVNRHGQPLVVRLFRPEPTRVAVIGGLRCAQMVVLRALAVGGRVLVQSSRPYAWEPLLRALGSVESLGLIPAGRVPEPPPATAMSPQLLVVDVGPVPGHVAPVPESPWRTLLFLRDELTPTDTDLLTRADLTVLQPLTRPEATLAADTLGLGESREWLIHIETAMVAVIANRQTVRWTHLATTPLEHQLIGGPARARPRTRRPRRSQGEMG</sequence>
<comment type="caution">
    <text evidence="2">The sequence shown here is derived from an EMBL/GenBank/DDBJ whole genome shotgun (WGS) entry which is preliminary data.</text>
</comment>
<feature type="compositionally biased region" description="Basic residues" evidence="1">
    <location>
        <begin position="619"/>
        <end position="628"/>
    </location>
</feature>
<dbReference type="Proteomes" id="UP001143480">
    <property type="component" value="Unassembled WGS sequence"/>
</dbReference>
<feature type="region of interest" description="Disordered" evidence="1">
    <location>
        <begin position="613"/>
        <end position="634"/>
    </location>
</feature>
<dbReference type="EMBL" id="BSFP01000002">
    <property type="protein sequence ID" value="GLK98868.1"/>
    <property type="molecule type" value="Genomic_DNA"/>
</dbReference>
<evidence type="ECO:0000313" key="2">
    <source>
        <dbReference type="EMBL" id="GLK98868.1"/>
    </source>
</evidence>
<name>A0A9W6KG50_9ACTN</name>
<evidence type="ECO:0000313" key="3">
    <source>
        <dbReference type="Proteomes" id="UP001143480"/>
    </source>
</evidence>
<reference evidence="2" key="1">
    <citation type="journal article" date="2014" name="Int. J. Syst. Evol. Microbiol.">
        <title>Complete genome sequence of Corynebacterium casei LMG S-19264T (=DSM 44701T), isolated from a smear-ripened cheese.</title>
        <authorList>
            <consortium name="US DOE Joint Genome Institute (JGI-PGF)"/>
            <person name="Walter F."/>
            <person name="Albersmeier A."/>
            <person name="Kalinowski J."/>
            <person name="Ruckert C."/>
        </authorList>
    </citation>
    <scope>NUCLEOTIDE SEQUENCE</scope>
    <source>
        <strain evidence="2">VKM Ac-1321</strain>
    </source>
</reference>
<dbReference type="RefSeq" id="WP_261962274.1">
    <property type="nucleotide sequence ID" value="NZ_BAAAXA010000001.1"/>
</dbReference>
<reference evidence="2" key="2">
    <citation type="submission" date="2023-01" db="EMBL/GenBank/DDBJ databases">
        <authorList>
            <person name="Sun Q."/>
            <person name="Evtushenko L."/>
        </authorList>
    </citation>
    <scope>NUCLEOTIDE SEQUENCE</scope>
    <source>
        <strain evidence="2">VKM Ac-1321</strain>
    </source>
</reference>
<evidence type="ECO:0008006" key="4">
    <source>
        <dbReference type="Google" id="ProtNLM"/>
    </source>
</evidence>
<organism evidence="2 3">
    <name type="scientific">Dactylosporangium matsuzakiense</name>
    <dbReference type="NCBI Taxonomy" id="53360"/>
    <lineage>
        <taxon>Bacteria</taxon>
        <taxon>Bacillati</taxon>
        <taxon>Actinomycetota</taxon>
        <taxon>Actinomycetes</taxon>
        <taxon>Micromonosporales</taxon>
        <taxon>Micromonosporaceae</taxon>
        <taxon>Dactylosporangium</taxon>
    </lineage>
</organism>
<proteinExistence type="predicted"/>
<evidence type="ECO:0000256" key="1">
    <source>
        <dbReference type="SAM" id="MobiDB-lite"/>
    </source>
</evidence>
<keyword evidence="3" id="KW-1185">Reference proteome</keyword>
<accession>A0A9W6KG50</accession>
<gene>
    <name evidence="2" type="ORF">GCM10017581_006090</name>
</gene>